<evidence type="ECO:0000313" key="3">
    <source>
        <dbReference type="EMBL" id="ANN21557.1"/>
    </source>
</evidence>
<dbReference type="Pfam" id="PF18974">
    <property type="entry name" value="DUF5710"/>
    <property type="match status" value="1"/>
</dbReference>
<dbReference type="PROSITE" id="PS50035">
    <property type="entry name" value="PLD"/>
    <property type="match status" value="1"/>
</dbReference>
<evidence type="ECO:0000256" key="1">
    <source>
        <dbReference type="SAM" id="MobiDB-lite"/>
    </source>
</evidence>
<sequence>MHEKVVIVDGIVLWHGSLNLLANTGPTDLMMRITDVSACERVRRIMTTARRERPLAARRFRSGPSPQVGTAQKVSPGDVIEGRLYLQVPYEERHEAKRTVKAQWDAKLKLWHVDENVALTQVARWLPTTKS</sequence>
<protein>
    <recommendedName>
        <fullName evidence="2">PLD phosphodiesterase domain-containing protein</fullName>
    </recommendedName>
</protein>
<name>A0A193CAQ4_AMYOR</name>
<dbReference type="GO" id="GO:0003824">
    <property type="term" value="F:catalytic activity"/>
    <property type="evidence" value="ECO:0007669"/>
    <property type="project" value="InterPro"/>
</dbReference>
<feature type="region of interest" description="Disordered" evidence="1">
    <location>
        <begin position="55"/>
        <end position="74"/>
    </location>
</feature>
<accession>A0A193CAQ4</accession>
<reference evidence="3 4" key="1">
    <citation type="journal article" date="2015" name="Genome Announc.">
        <title>Draft Genome Sequence of Norvancomycin-Producing Strain Amycolatopsis orientalis CPCC200066.</title>
        <authorList>
            <person name="Lei X."/>
            <person name="Yuan F."/>
            <person name="Shi Y."/>
            <person name="Li X."/>
            <person name="Wang L."/>
            <person name="Hong B."/>
        </authorList>
    </citation>
    <scope>NUCLEOTIDE SEQUENCE [LARGE SCALE GENOMIC DNA]</scope>
    <source>
        <strain evidence="3 4">B-37</strain>
    </source>
</reference>
<dbReference type="Proteomes" id="UP000093695">
    <property type="component" value="Chromosome"/>
</dbReference>
<dbReference type="AlphaFoldDB" id="A0A193CAQ4"/>
<feature type="compositionally biased region" description="Polar residues" evidence="1">
    <location>
        <begin position="64"/>
        <end position="73"/>
    </location>
</feature>
<dbReference type="InterPro" id="IPR001736">
    <property type="entry name" value="PLipase_D/transphosphatidylase"/>
</dbReference>
<dbReference type="KEGG" id="aori:SD37_04880"/>
<gene>
    <name evidence="3" type="ORF">SD37_04880</name>
</gene>
<organism evidence="3 4">
    <name type="scientific">Amycolatopsis orientalis</name>
    <name type="common">Nocardia orientalis</name>
    <dbReference type="NCBI Taxonomy" id="31958"/>
    <lineage>
        <taxon>Bacteria</taxon>
        <taxon>Bacillati</taxon>
        <taxon>Actinomycetota</taxon>
        <taxon>Actinomycetes</taxon>
        <taxon>Pseudonocardiales</taxon>
        <taxon>Pseudonocardiaceae</taxon>
        <taxon>Amycolatopsis</taxon>
    </lineage>
</organism>
<feature type="domain" description="PLD phosphodiesterase" evidence="2">
    <location>
        <begin position="1"/>
        <end position="24"/>
    </location>
</feature>
<dbReference type="EMBL" id="CP016174">
    <property type="protein sequence ID" value="ANN21557.1"/>
    <property type="molecule type" value="Genomic_DNA"/>
</dbReference>
<evidence type="ECO:0000259" key="2">
    <source>
        <dbReference type="PROSITE" id="PS50035"/>
    </source>
</evidence>
<dbReference type="GO" id="GO:0006793">
    <property type="term" value="P:phosphorus metabolic process"/>
    <property type="evidence" value="ECO:0007669"/>
    <property type="project" value="UniProtKB-ARBA"/>
</dbReference>
<proteinExistence type="predicted"/>
<evidence type="ECO:0000313" key="4">
    <source>
        <dbReference type="Proteomes" id="UP000093695"/>
    </source>
</evidence>
<dbReference type="SUPFAM" id="SSF56024">
    <property type="entry name" value="Phospholipase D/nuclease"/>
    <property type="match status" value="1"/>
</dbReference>
<keyword evidence="4" id="KW-1185">Reference proteome</keyword>
<dbReference type="InterPro" id="IPR043764">
    <property type="entry name" value="DUF5710"/>
</dbReference>